<dbReference type="GO" id="GO:0005576">
    <property type="term" value="C:extracellular region"/>
    <property type="evidence" value="ECO:0007669"/>
    <property type="project" value="UniProtKB-SubCell"/>
</dbReference>
<evidence type="ECO:0000256" key="6">
    <source>
        <dbReference type="RuleBase" id="RU367044"/>
    </source>
</evidence>
<keyword evidence="3 6" id="KW-0713">Self-incompatibility</keyword>
<proteinExistence type="inferred from homology"/>
<dbReference type="Proteomes" id="UP000806378">
    <property type="component" value="Unassembled WGS sequence"/>
</dbReference>
<dbReference type="InterPro" id="IPR010264">
    <property type="entry name" value="Self-incomp_S1"/>
</dbReference>
<evidence type="ECO:0000256" key="3">
    <source>
        <dbReference type="ARBA" id="ARBA00022471"/>
    </source>
</evidence>
<keyword evidence="8" id="KW-1185">Reference proteome</keyword>
<dbReference type="PROSITE" id="PS51257">
    <property type="entry name" value="PROKAR_LIPOPROTEIN"/>
    <property type="match status" value="1"/>
</dbReference>
<name>A0A8T0CZL2_CORYI</name>
<dbReference type="PANTHER" id="PTHR31232">
    <property type="match status" value="1"/>
</dbReference>
<comment type="caution">
    <text evidence="7">The sequence shown here is derived from an EMBL/GenBank/DDBJ whole genome shotgun (WGS) entry which is preliminary data.</text>
</comment>
<keyword evidence="4 6" id="KW-0964">Secreted</keyword>
<evidence type="ECO:0000256" key="1">
    <source>
        <dbReference type="ARBA" id="ARBA00004613"/>
    </source>
</evidence>
<evidence type="ECO:0000256" key="5">
    <source>
        <dbReference type="ARBA" id="ARBA00022729"/>
    </source>
</evidence>
<gene>
    <name evidence="7" type="ORF">BT93_L3753</name>
</gene>
<sequence length="138" mass="16155">MYATMMKILVALIFIYSLLVTSCVEGITGKTYVEINNNLPTGITLRVHCKSGDENLGIHDVTNWWGFSFTPQFFFWGTLYFCSFSWPGRFEWFDIYEQSRDWHYCNECIWRISPNGPCRLSDSSGEFDICYPWNPPTN</sequence>
<reference evidence="7" key="1">
    <citation type="submission" date="2020-05" db="EMBL/GenBank/DDBJ databases">
        <title>WGS assembly of Corymbia citriodora subspecies variegata.</title>
        <authorList>
            <person name="Barry K."/>
            <person name="Hundley H."/>
            <person name="Shu S."/>
            <person name="Jenkins J."/>
            <person name="Grimwood J."/>
            <person name="Baten A."/>
        </authorList>
    </citation>
    <scope>NUCLEOTIDE SEQUENCE</scope>
    <source>
        <strain evidence="7">CV2-018</strain>
    </source>
</reference>
<dbReference type="EMBL" id="MU089537">
    <property type="protein sequence ID" value="KAF7851535.1"/>
    <property type="molecule type" value="Genomic_DNA"/>
</dbReference>
<protein>
    <recommendedName>
        <fullName evidence="6">S-protein homolog</fullName>
    </recommendedName>
</protein>
<dbReference type="PANTHER" id="PTHR31232:SF144">
    <property type="entry name" value="S-PROTEIN HOMOLOG 2"/>
    <property type="match status" value="1"/>
</dbReference>
<dbReference type="OrthoDB" id="1900999at2759"/>
<dbReference type="GO" id="GO:0060320">
    <property type="term" value="P:rejection of self pollen"/>
    <property type="evidence" value="ECO:0007669"/>
    <property type="project" value="UniProtKB-KW"/>
</dbReference>
<keyword evidence="5 6" id="KW-0732">Signal</keyword>
<evidence type="ECO:0000256" key="4">
    <source>
        <dbReference type="ARBA" id="ARBA00022525"/>
    </source>
</evidence>
<evidence type="ECO:0000256" key="2">
    <source>
        <dbReference type="ARBA" id="ARBA00005581"/>
    </source>
</evidence>
<evidence type="ECO:0000313" key="8">
    <source>
        <dbReference type="Proteomes" id="UP000806378"/>
    </source>
</evidence>
<dbReference type="Pfam" id="PF05938">
    <property type="entry name" value="Self-incomp_S1"/>
    <property type="match status" value="1"/>
</dbReference>
<feature type="signal peptide" evidence="6">
    <location>
        <begin position="1"/>
        <end position="26"/>
    </location>
</feature>
<evidence type="ECO:0000313" key="7">
    <source>
        <dbReference type="EMBL" id="KAF7851535.1"/>
    </source>
</evidence>
<dbReference type="AlphaFoldDB" id="A0A8T0CZL2"/>
<comment type="subcellular location">
    <subcellularLocation>
        <location evidence="1 6">Secreted</location>
    </subcellularLocation>
</comment>
<comment type="similarity">
    <text evidence="2 6">Belongs to the plant self-incompatibility (S1) protein family.</text>
</comment>
<feature type="chain" id="PRO_5035968911" description="S-protein homolog" evidence="6">
    <location>
        <begin position="27"/>
        <end position="138"/>
    </location>
</feature>
<dbReference type="Gramene" id="rna-gnl|WGS:JABURB|Cocit.L3753.1">
    <property type="protein sequence ID" value="cds-KAF7851535.1"/>
    <property type="gene ID" value="gene-BT93_L3753"/>
</dbReference>
<organism evidence="7 8">
    <name type="scientific">Corymbia citriodora subsp. variegata</name>
    <dbReference type="NCBI Taxonomy" id="360336"/>
    <lineage>
        <taxon>Eukaryota</taxon>
        <taxon>Viridiplantae</taxon>
        <taxon>Streptophyta</taxon>
        <taxon>Embryophyta</taxon>
        <taxon>Tracheophyta</taxon>
        <taxon>Spermatophyta</taxon>
        <taxon>Magnoliopsida</taxon>
        <taxon>eudicotyledons</taxon>
        <taxon>Gunneridae</taxon>
        <taxon>Pentapetalae</taxon>
        <taxon>rosids</taxon>
        <taxon>malvids</taxon>
        <taxon>Myrtales</taxon>
        <taxon>Myrtaceae</taxon>
        <taxon>Myrtoideae</taxon>
        <taxon>Eucalypteae</taxon>
        <taxon>Corymbia</taxon>
    </lineage>
</organism>
<accession>A0A8T0CZL2</accession>